<dbReference type="PANTHER" id="PTHR38033:SF1">
    <property type="entry name" value="DOTU FAMILY TYPE IV_VI SECRETION SYSTEM PROTEIN"/>
    <property type="match status" value="1"/>
</dbReference>
<protein>
    <submittedName>
        <fullName evidence="3">DotU family type IV/VI secretion system protein</fullName>
    </submittedName>
</protein>
<feature type="domain" description="Type IV / VI secretion system DotU" evidence="2">
    <location>
        <begin position="50"/>
        <end position="234"/>
    </location>
</feature>
<accession>A0ABY9WR92</accession>
<dbReference type="RefSeq" id="WP_395822337.1">
    <property type="nucleotide sequence ID" value="NZ_CP043494.1"/>
</dbReference>
<proteinExistence type="predicted"/>
<dbReference type="InterPro" id="IPR038522">
    <property type="entry name" value="T4/T6SS_DotU_sf"/>
</dbReference>
<dbReference type="Gene3D" id="1.25.40.590">
    <property type="entry name" value="Type IV / VI secretion system, DotU"/>
    <property type="match status" value="1"/>
</dbReference>
<dbReference type="PANTHER" id="PTHR38033">
    <property type="entry name" value="MEMBRANE PROTEIN-RELATED"/>
    <property type="match status" value="1"/>
</dbReference>
<keyword evidence="4" id="KW-1185">Reference proteome</keyword>
<organism evidence="3 4">
    <name type="scientific">Archangium minus</name>
    <dbReference type="NCBI Taxonomy" id="83450"/>
    <lineage>
        <taxon>Bacteria</taxon>
        <taxon>Pseudomonadati</taxon>
        <taxon>Myxococcota</taxon>
        <taxon>Myxococcia</taxon>
        <taxon>Myxococcales</taxon>
        <taxon>Cystobacterineae</taxon>
        <taxon>Archangiaceae</taxon>
        <taxon>Archangium</taxon>
    </lineage>
</organism>
<name>A0ABY9WR92_9BACT</name>
<keyword evidence="1" id="KW-1133">Transmembrane helix</keyword>
<dbReference type="InterPro" id="IPR017732">
    <property type="entry name" value="T4/T6SS_DotU"/>
</dbReference>
<gene>
    <name evidence="3" type="ORF">F0U60_20100</name>
</gene>
<evidence type="ECO:0000259" key="2">
    <source>
        <dbReference type="Pfam" id="PF09850"/>
    </source>
</evidence>
<evidence type="ECO:0000256" key="1">
    <source>
        <dbReference type="SAM" id="Phobius"/>
    </source>
</evidence>
<sequence>MPIPDISPPSSESTPLLDRSRVLFAEILQLRQQLQAISTPTRFNSRFTPGPTVEELRRQLIQRVREQTSPEGAPRGSLIERHLEECRYVLTSFADEMMVHTPWYGHEAWRENLLEDELFGTHVAGDRLFEEVERLLRERDPARAEVAAVYLMALALGFQGRYRGLGAEALLQDLQRQLFTQIWQRRPEPDSPTRQLVAQAYEHTRDERTDQRFERRWPWTTAIAAVLVSAFAIGGILVGTHSSGPSQPVTQEYRP</sequence>
<dbReference type="Proteomes" id="UP001611383">
    <property type="component" value="Chromosome"/>
</dbReference>
<dbReference type="NCBIfam" id="TIGR03349">
    <property type="entry name" value="IV_VI_DotU"/>
    <property type="match status" value="1"/>
</dbReference>
<evidence type="ECO:0000313" key="3">
    <source>
        <dbReference type="EMBL" id="WNG46160.1"/>
    </source>
</evidence>
<feature type="transmembrane region" description="Helical" evidence="1">
    <location>
        <begin position="217"/>
        <end position="238"/>
    </location>
</feature>
<dbReference type="Pfam" id="PF09850">
    <property type="entry name" value="DotU"/>
    <property type="match status" value="1"/>
</dbReference>
<keyword evidence="1" id="KW-0472">Membrane</keyword>
<dbReference type="EMBL" id="CP043494">
    <property type="protein sequence ID" value="WNG46160.1"/>
    <property type="molecule type" value="Genomic_DNA"/>
</dbReference>
<keyword evidence="1" id="KW-0812">Transmembrane</keyword>
<reference evidence="3 4" key="1">
    <citation type="submission" date="2019-08" db="EMBL/GenBank/DDBJ databases">
        <title>Archangium and Cystobacter genomes.</title>
        <authorList>
            <person name="Chen I.-C.K."/>
            <person name="Wielgoss S."/>
        </authorList>
    </citation>
    <scope>NUCLEOTIDE SEQUENCE [LARGE SCALE GENOMIC DNA]</scope>
    <source>
        <strain evidence="3 4">Cbm 6</strain>
    </source>
</reference>
<evidence type="ECO:0000313" key="4">
    <source>
        <dbReference type="Proteomes" id="UP001611383"/>
    </source>
</evidence>